<dbReference type="VEuPathDB" id="FungiDB:HCDG_04591"/>
<dbReference type="HOGENOM" id="CLU_2132783_0_0_1"/>
<gene>
    <name evidence="1" type="ORF">HCDG_04591</name>
</gene>
<evidence type="ECO:0000313" key="2">
    <source>
        <dbReference type="Proteomes" id="UP000002624"/>
    </source>
</evidence>
<dbReference type="AlphaFoldDB" id="C6HF68"/>
<dbReference type="EMBL" id="GG692424">
    <property type="protein sequence ID" value="EER40945.1"/>
    <property type="molecule type" value="Genomic_DNA"/>
</dbReference>
<evidence type="ECO:0000313" key="1">
    <source>
        <dbReference type="EMBL" id="EER40945.1"/>
    </source>
</evidence>
<dbReference type="Proteomes" id="UP000002624">
    <property type="component" value="Unassembled WGS sequence"/>
</dbReference>
<reference evidence="2" key="1">
    <citation type="submission" date="2009-05" db="EMBL/GenBank/DDBJ databases">
        <title>The genome sequence of Ajellomyces capsulatus strain H143.</title>
        <authorList>
            <person name="Champion M."/>
            <person name="Cuomo C.A."/>
            <person name="Ma L.-J."/>
            <person name="Henn M.R."/>
            <person name="Sil A."/>
            <person name="Goldman B."/>
            <person name="Young S.K."/>
            <person name="Kodira C.D."/>
            <person name="Zeng Q."/>
            <person name="Koehrsen M."/>
            <person name="Alvarado L."/>
            <person name="Berlin A.M."/>
            <person name="Borenstein D."/>
            <person name="Chen Z."/>
            <person name="Engels R."/>
            <person name="Freedman E."/>
            <person name="Gellesch M."/>
            <person name="Goldberg J."/>
            <person name="Griggs A."/>
            <person name="Gujja S."/>
            <person name="Heiman D.I."/>
            <person name="Hepburn T.A."/>
            <person name="Howarth C."/>
            <person name="Jen D."/>
            <person name="Larson L."/>
            <person name="Lewis B."/>
            <person name="Mehta T."/>
            <person name="Park D."/>
            <person name="Pearson M."/>
            <person name="Roberts A."/>
            <person name="Saif S."/>
            <person name="Shea T.D."/>
            <person name="Shenoy N."/>
            <person name="Sisk P."/>
            <person name="Stolte C."/>
            <person name="Sykes S."/>
            <person name="Walk T."/>
            <person name="White J."/>
            <person name="Yandava C."/>
            <person name="Klein B."/>
            <person name="McEwen J.G."/>
            <person name="Puccia R."/>
            <person name="Goldman G.H."/>
            <person name="Felipe M.S."/>
            <person name="Nino-Vega G."/>
            <person name="San-Blas G."/>
            <person name="Taylor J.W."/>
            <person name="Mendoza L."/>
            <person name="Galagan J.E."/>
            <person name="Nusbaum C."/>
            <person name="Birren B.W."/>
        </authorList>
    </citation>
    <scope>NUCLEOTIDE SEQUENCE [LARGE SCALE GENOMIC DNA]</scope>
    <source>
        <strain evidence="2">H143</strain>
    </source>
</reference>
<dbReference type="OrthoDB" id="10473491at2759"/>
<proteinExistence type="predicted"/>
<protein>
    <submittedName>
        <fullName evidence="1">Uncharacterized protein</fullName>
    </submittedName>
</protein>
<sequence>MCSFEATRQSLPLISPPLKQRQDSSYIFNPAINRLMNQIKVRHKLGVDQKKKNEFLSWLEAFWVQSPAVSRTSLAQKLIRARIDMLQAENTANEPYLFSPVTWVERRAGQLTL</sequence>
<name>C6HF68_AJECH</name>
<organism evidence="1 2">
    <name type="scientific">Ajellomyces capsulatus (strain H143)</name>
    <name type="common">Darling's disease fungus</name>
    <name type="synonym">Histoplasma capsulatum</name>
    <dbReference type="NCBI Taxonomy" id="544712"/>
    <lineage>
        <taxon>Eukaryota</taxon>
        <taxon>Fungi</taxon>
        <taxon>Dikarya</taxon>
        <taxon>Ascomycota</taxon>
        <taxon>Pezizomycotina</taxon>
        <taxon>Eurotiomycetes</taxon>
        <taxon>Eurotiomycetidae</taxon>
        <taxon>Onygenales</taxon>
        <taxon>Ajellomycetaceae</taxon>
        <taxon>Histoplasma</taxon>
    </lineage>
</organism>
<accession>C6HF68</accession>